<proteinExistence type="predicted"/>
<name>A0ABT8ADG8_9PROT</name>
<dbReference type="Gene3D" id="3.30.1490.20">
    <property type="entry name" value="ATP-grasp fold, A domain"/>
    <property type="match status" value="1"/>
</dbReference>
<reference evidence="3" key="1">
    <citation type="journal article" date="2019" name="Int. J. Syst. Evol. Microbiol.">
        <title>The Global Catalogue of Microorganisms (GCM) 10K type strain sequencing project: providing services to taxonomists for standard genome sequencing and annotation.</title>
        <authorList>
            <consortium name="The Broad Institute Genomics Platform"/>
            <consortium name="The Broad Institute Genome Sequencing Center for Infectious Disease"/>
            <person name="Wu L."/>
            <person name="Ma J."/>
        </authorList>
    </citation>
    <scope>NUCLEOTIDE SEQUENCE [LARGE SCALE GENOMIC DNA]</scope>
    <source>
        <strain evidence="3">CECT 7131</strain>
    </source>
</reference>
<dbReference type="Gene3D" id="3.40.50.20">
    <property type="match status" value="1"/>
</dbReference>
<dbReference type="SUPFAM" id="SSF56059">
    <property type="entry name" value="Glutathione synthetase ATP-binding domain-like"/>
    <property type="match status" value="1"/>
</dbReference>
<sequence length="381" mass="41423">MKTVLLTLGRLPKALDLARSFAAAGWRVVVAEPFRRHLAGASRHVARSYQVTAPAVDRHRYLAELADVVLREDVGLVVPISEETMHVAFLAPLVGPEVRVFTMPPEVVLPLHDKHRFILRARAEGVAAPETVALGDPAAAAMVARQDVVVKPVYSCSGRGVRMLPRGSPLPRDEAAIVQAFIPGAIYSTCSLAHGGQPAVTVVYRAVTLSGSVAVAFERVTDQPAIEAWVTRFIAGTSYSGFISFDFVVDEAGKPWGIECNPRTTSGLHFLAPEDLAPAIVAPGTAVRFRPDRQLQQFWSCLTETQHAFGDWPRFRANLQQLVGTRDVTWHWRDPLPLLTMPYTAWQIIAMARARGVPFGEVATLDVGWYGDPVSAAAAAP</sequence>
<accession>A0ABT8ADG8</accession>
<evidence type="ECO:0000313" key="2">
    <source>
        <dbReference type="EMBL" id="MDN3567583.1"/>
    </source>
</evidence>
<gene>
    <name evidence="2" type="ORF">QWZ14_24660</name>
</gene>
<dbReference type="Proteomes" id="UP001529369">
    <property type="component" value="Unassembled WGS sequence"/>
</dbReference>
<organism evidence="2 3">
    <name type="scientific">Paeniroseomonas aquatica</name>
    <dbReference type="NCBI Taxonomy" id="373043"/>
    <lineage>
        <taxon>Bacteria</taxon>
        <taxon>Pseudomonadati</taxon>
        <taxon>Pseudomonadota</taxon>
        <taxon>Alphaproteobacteria</taxon>
        <taxon>Acetobacterales</taxon>
        <taxon>Acetobacteraceae</taxon>
        <taxon>Paeniroseomonas</taxon>
    </lineage>
</organism>
<protein>
    <submittedName>
        <fullName evidence="2">ATP-grasp domain-containing protein</fullName>
    </submittedName>
</protein>
<evidence type="ECO:0000313" key="3">
    <source>
        <dbReference type="Proteomes" id="UP001529369"/>
    </source>
</evidence>
<dbReference type="Pfam" id="PF02655">
    <property type="entry name" value="ATP-grasp_3"/>
    <property type="match status" value="1"/>
</dbReference>
<dbReference type="RefSeq" id="WP_290319630.1">
    <property type="nucleotide sequence ID" value="NZ_JAUFPN010000195.1"/>
</dbReference>
<comment type="caution">
    <text evidence="2">The sequence shown here is derived from an EMBL/GenBank/DDBJ whole genome shotgun (WGS) entry which is preliminary data.</text>
</comment>
<dbReference type="InterPro" id="IPR013815">
    <property type="entry name" value="ATP_grasp_subdomain_1"/>
</dbReference>
<evidence type="ECO:0000259" key="1">
    <source>
        <dbReference type="Pfam" id="PF02655"/>
    </source>
</evidence>
<feature type="domain" description="ATP-grasp fold PylC-type" evidence="1">
    <location>
        <begin position="113"/>
        <end position="266"/>
    </location>
</feature>
<dbReference type="EMBL" id="JAUFPN010000195">
    <property type="protein sequence ID" value="MDN3567583.1"/>
    <property type="molecule type" value="Genomic_DNA"/>
</dbReference>
<dbReference type="Gene3D" id="3.30.470.20">
    <property type="entry name" value="ATP-grasp fold, B domain"/>
    <property type="match status" value="1"/>
</dbReference>
<keyword evidence="3" id="KW-1185">Reference proteome</keyword>
<dbReference type="InterPro" id="IPR003806">
    <property type="entry name" value="ATP-grasp_PylC-type"/>
</dbReference>